<dbReference type="AlphaFoldDB" id="A0A971RZ78"/>
<sequence length="350" mass="38817">MIHPPFMGRLKDRLSTKNPDSCLSRTGVSTVQVVAILLVLLSMVPSTAPAQEIYFHYGTTRQTSPGDHSYAWGLTYLQGVGEYGAWSLTYLNEGHVTVHKRDGLAPQFWGRINMVDRRVSMAAGAGPYLYCDTRLSQGRSSYSDDHGVGAMFSLSATLYTESRLLLHVRSNWIRVPHSVNTSVTTIGVGYRIEQPSSPGPPRGRALPQNDRTTRNEIALLAGTSVLNEISHKHAAAESIEYRRGLGHHFDWTIGWLNEASHVSRTGPVTQFWVTCPFFDNHLSIGLGAGPYLAFDSYGNRDVTKANWLVSATAHYLPVHPQWSLRFTWSRVATDHNRDADVVLAGVGYCF</sequence>
<comment type="caution">
    <text evidence="1">The sequence shown here is derived from an EMBL/GenBank/DDBJ whole genome shotgun (WGS) entry which is preliminary data.</text>
</comment>
<protein>
    <submittedName>
        <fullName evidence="1">Uncharacterized protein</fullName>
    </submittedName>
</protein>
<name>A0A971RZ78_9BACT</name>
<proteinExistence type="predicted"/>
<gene>
    <name evidence="1" type="ORF">GXY80_00800</name>
</gene>
<accession>A0A971RZ78</accession>
<evidence type="ECO:0000313" key="2">
    <source>
        <dbReference type="Proteomes" id="UP000777265"/>
    </source>
</evidence>
<evidence type="ECO:0000313" key="1">
    <source>
        <dbReference type="EMBL" id="NLW34008.1"/>
    </source>
</evidence>
<reference evidence="1" key="2">
    <citation type="submission" date="2020-01" db="EMBL/GenBank/DDBJ databases">
        <authorList>
            <person name="Campanaro S."/>
        </authorList>
    </citation>
    <scope>NUCLEOTIDE SEQUENCE</scope>
    <source>
        <strain evidence="1">AS06rmzACSIP_7</strain>
    </source>
</reference>
<dbReference type="EMBL" id="JAAYEE010000016">
    <property type="protein sequence ID" value="NLW34008.1"/>
    <property type="molecule type" value="Genomic_DNA"/>
</dbReference>
<dbReference type="Proteomes" id="UP000777265">
    <property type="component" value="Unassembled WGS sequence"/>
</dbReference>
<reference evidence="1" key="1">
    <citation type="journal article" date="2020" name="Biotechnol. Biofuels">
        <title>New insights from the biogas microbiome by comprehensive genome-resolved metagenomics of nearly 1600 species originating from multiple anaerobic digesters.</title>
        <authorList>
            <person name="Campanaro S."/>
            <person name="Treu L."/>
            <person name="Rodriguez-R L.M."/>
            <person name="Kovalovszki A."/>
            <person name="Ziels R.M."/>
            <person name="Maus I."/>
            <person name="Zhu X."/>
            <person name="Kougias P.G."/>
            <person name="Basile A."/>
            <person name="Luo G."/>
            <person name="Schluter A."/>
            <person name="Konstantinidis K.T."/>
            <person name="Angelidaki I."/>
        </authorList>
    </citation>
    <scope>NUCLEOTIDE SEQUENCE</scope>
    <source>
        <strain evidence="1">AS06rmzACSIP_7</strain>
    </source>
</reference>
<organism evidence="1 2">
    <name type="scientific">Syntrophorhabdus aromaticivorans</name>
    <dbReference type="NCBI Taxonomy" id="328301"/>
    <lineage>
        <taxon>Bacteria</taxon>
        <taxon>Pseudomonadati</taxon>
        <taxon>Thermodesulfobacteriota</taxon>
        <taxon>Syntrophorhabdia</taxon>
        <taxon>Syntrophorhabdales</taxon>
        <taxon>Syntrophorhabdaceae</taxon>
        <taxon>Syntrophorhabdus</taxon>
    </lineage>
</organism>